<dbReference type="HOGENOM" id="CLU_675791_0_0_0"/>
<keyword evidence="1" id="KW-0732">Signal</keyword>
<dbReference type="EMBL" id="CP003249">
    <property type="protein sequence ID" value="AFV76997.1"/>
    <property type="molecule type" value="Genomic_DNA"/>
</dbReference>
<evidence type="ECO:0000256" key="1">
    <source>
        <dbReference type="SAM" id="SignalP"/>
    </source>
</evidence>
<dbReference type="PATRIC" id="fig|751945.3.peg.1945"/>
<organism evidence="2 3">
    <name type="scientific">Thermus oshimai JL-2</name>
    <dbReference type="NCBI Taxonomy" id="751945"/>
    <lineage>
        <taxon>Bacteria</taxon>
        <taxon>Thermotogati</taxon>
        <taxon>Deinococcota</taxon>
        <taxon>Deinococci</taxon>
        <taxon>Thermales</taxon>
        <taxon>Thermaceae</taxon>
        <taxon>Thermus</taxon>
    </lineage>
</organism>
<proteinExistence type="predicted"/>
<protein>
    <recommendedName>
        <fullName evidence="4">DUF4139 domain-containing protein</fullName>
    </recommendedName>
</protein>
<accession>K7RKM9</accession>
<evidence type="ECO:0000313" key="3">
    <source>
        <dbReference type="Proteomes" id="UP000000211"/>
    </source>
</evidence>
<dbReference type="AlphaFoldDB" id="K7RKM9"/>
<reference evidence="2 3" key="1">
    <citation type="journal article" date="2013" name="Genome Announc.">
        <title>Whole Genome Sequencing of Thermus oshimai JL-2 and Thermus thermophilus JL-18, Incomplete Denitrifiers from the United States Great Basin.</title>
        <authorList>
            <person name="Murugapiran S.K."/>
            <person name="Huntemann M."/>
            <person name="Wei C.L."/>
            <person name="Han J."/>
            <person name="Detter J.C."/>
            <person name="Han C.S."/>
            <person name="Erkkila T.H."/>
            <person name="Teshima H."/>
            <person name="Chen A."/>
            <person name="Kyrpides N."/>
            <person name="Mavrommatis K."/>
            <person name="Markowitz V."/>
            <person name="Szeto E."/>
            <person name="Ivanova N."/>
            <person name="Pagani I."/>
            <person name="Lam J."/>
            <person name="McDonald A.I."/>
            <person name="Dodsworth J.A."/>
            <person name="Pati A."/>
            <person name="Goodwin L."/>
            <person name="Peters L."/>
            <person name="Pitluck S."/>
            <person name="Woyke T."/>
            <person name="Hedlund B.P."/>
        </authorList>
    </citation>
    <scope>NUCLEOTIDE SEQUENCE</scope>
    <source>
        <strain evidence="2 3">JL-2</strain>
    </source>
</reference>
<dbReference type="RefSeq" id="WP_016330175.1">
    <property type="nucleotide sequence ID" value="NC_019386.1"/>
</dbReference>
<dbReference type="OrthoDB" id="30161at2"/>
<sequence>MRKALALLLLGLAALAQEVTVYPGFAEVKEPLTLPPSAWVYLGGERLEKTVPGSLRLLGVEEVERLYRPGAVFFRYRGEGEATLRYLYLGLRGEVFYTLEEGLFTAWARLTLEGEPLEARRLTLLAGEAPLLEKAMAYRALAEGPGESPFGLFRYQLPPRRILTGTTEFPFLQADLKPTRLLRYQGPFGTARVLPLERGYRFKAPFPLAPGRLEAVEEGLFLGQALLPATPEGEVAEVFLGRDLGARLLRQVEEVAQGEKERSYRVETLLENPYPYPVTLLLFEVFPQPFRLDFPGATLLPEGYRLEVTVGPKEARRLVYRLTLAR</sequence>
<dbReference type="STRING" id="751945.Theos_1996"/>
<dbReference type="KEGG" id="tos:Theos_1996"/>
<dbReference type="Proteomes" id="UP000000211">
    <property type="component" value="Chromosome"/>
</dbReference>
<feature type="signal peptide" evidence="1">
    <location>
        <begin position="1"/>
        <end position="16"/>
    </location>
</feature>
<keyword evidence="3" id="KW-1185">Reference proteome</keyword>
<dbReference type="PANTHER" id="PTHR38075">
    <property type="entry name" value="DUF4139 DOMAIN-CONTAINING PROTEIN"/>
    <property type="match status" value="1"/>
</dbReference>
<evidence type="ECO:0008006" key="4">
    <source>
        <dbReference type="Google" id="ProtNLM"/>
    </source>
</evidence>
<dbReference type="eggNOG" id="COG5316">
    <property type="taxonomic scope" value="Bacteria"/>
</dbReference>
<gene>
    <name evidence="2" type="ORF">Theos_1996</name>
</gene>
<name>K7RKM9_THEOS</name>
<evidence type="ECO:0000313" key="2">
    <source>
        <dbReference type="EMBL" id="AFV76997.1"/>
    </source>
</evidence>
<feature type="chain" id="PRO_5003910068" description="DUF4139 domain-containing protein" evidence="1">
    <location>
        <begin position="17"/>
        <end position="326"/>
    </location>
</feature>
<dbReference type="PANTHER" id="PTHR38075:SF1">
    <property type="entry name" value="DUF4139 DOMAIN-CONTAINING PROTEIN"/>
    <property type="match status" value="1"/>
</dbReference>